<gene>
    <name evidence="10" type="ORF">PYX00_002742</name>
</gene>
<evidence type="ECO:0000313" key="10">
    <source>
        <dbReference type="EMBL" id="KAL0274669.1"/>
    </source>
</evidence>
<evidence type="ECO:0000256" key="9">
    <source>
        <dbReference type="SAM" id="SignalP"/>
    </source>
</evidence>
<evidence type="ECO:0000256" key="3">
    <source>
        <dbReference type="ARBA" id="ARBA00022529"/>
    </source>
</evidence>
<feature type="disulfide bond" evidence="8">
    <location>
        <begin position="46"/>
        <end position="52"/>
    </location>
</feature>
<dbReference type="CDD" id="cd16890">
    <property type="entry name" value="lyz_i"/>
    <property type="match status" value="1"/>
</dbReference>
<dbReference type="PROSITE" id="PS51909">
    <property type="entry name" value="LYSOZYME_I"/>
    <property type="match status" value="1"/>
</dbReference>
<evidence type="ECO:0000256" key="2">
    <source>
        <dbReference type="ARBA" id="ARBA00012732"/>
    </source>
</evidence>
<accession>A0AAW2HXU3</accession>
<comment type="catalytic activity">
    <reaction evidence="1">
        <text>Hydrolysis of (1-&gt;4)-beta-linkages between N-acetylmuramic acid and N-acetyl-D-glucosamine residues in a peptidoglycan and between N-acetyl-D-glucosamine residues in chitodextrins.</text>
        <dbReference type="EC" id="3.2.1.17"/>
    </reaction>
</comment>
<keyword evidence="3" id="KW-0929">Antimicrobial</keyword>
<protein>
    <recommendedName>
        <fullName evidence="2">lysozyme</fullName>
        <ecNumber evidence="2">3.2.1.17</ecNumber>
    </recommendedName>
</protein>
<dbReference type="AlphaFoldDB" id="A0AAW2HXU3"/>
<organism evidence="10">
    <name type="scientific">Menopon gallinae</name>
    <name type="common">poultry shaft louse</name>
    <dbReference type="NCBI Taxonomy" id="328185"/>
    <lineage>
        <taxon>Eukaryota</taxon>
        <taxon>Metazoa</taxon>
        <taxon>Ecdysozoa</taxon>
        <taxon>Arthropoda</taxon>
        <taxon>Hexapoda</taxon>
        <taxon>Insecta</taxon>
        <taxon>Pterygota</taxon>
        <taxon>Neoptera</taxon>
        <taxon>Paraneoptera</taxon>
        <taxon>Psocodea</taxon>
        <taxon>Troctomorpha</taxon>
        <taxon>Phthiraptera</taxon>
        <taxon>Amblycera</taxon>
        <taxon>Menoponidae</taxon>
        <taxon>Menopon</taxon>
    </lineage>
</organism>
<keyword evidence="5" id="KW-0378">Hydrolase</keyword>
<dbReference type="GO" id="GO:0003796">
    <property type="term" value="F:lysozyme activity"/>
    <property type="evidence" value="ECO:0007669"/>
    <property type="project" value="UniProtKB-EC"/>
</dbReference>
<keyword evidence="6 8" id="KW-1015">Disulfide bond</keyword>
<evidence type="ECO:0000256" key="7">
    <source>
        <dbReference type="ARBA" id="ARBA00023295"/>
    </source>
</evidence>
<feature type="disulfide bond" evidence="8">
    <location>
        <begin position="85"/>
        <end position="91"/>
    </location>
</feature>
<feature type="chain" id="PRO_5043800200" description="lysozyme" evidence="9">
    <location>
        <begin position="20"/>
        <end position="157"/>
    </location>
</feature>
<evidence type="ECO:0000256" key="8">
    <source>
        <dbReference type="PIRSR" id="PIRSR608597-3"/>
    </source>
</evidence>
<sequence>MLFVQIALLFLFASAPALTVHVSNLDVTCLKCICTASTGCNENFSCSPEGFCGPFFISRKYWEDAGSLTLGASSKYSLDGGYNDCTKNFQCASNVVTNYMAENGWDCNDDGVTDCDDYARIHFLGPERCDQSIENSLYYKRYLSCRPPKAADTFSQV</sequence>
<keyword evidence="7" id="KW-0326">Glycosidase</keyword>
<reference evidence="10" key="1">
    <citation type="journal article" date="2024" name="Gigascience">
        <title>Chromosome-level genome of the poultry shaft louse Menopon gallinae provides insight into the host-switching and adaptive evolution of parasitic lice.</title>
        <authorList>
            <person name="Xu Y."/>
            <person name="Ma L."/>
            <person name="Liu S."/>
            <person name="Liang Y."/>
            <person name="Liu Q."/>
            <person name="He Z."/>
            <person name="Tian L."/>
            <person name="Duan Y."/>
            <person name="Cai W."/>
            <person name="Li H."/>
            <person name="Song F."/>
        </authorList>
    </citation>
    <scope>NUCLEOTIDE SEQUENCE</scope>
    <source>
        <strain evidence="10">Cailab_2023a</strain>
    </source>
</reference>
<name>A0AAW2HXU3_9NEOP</name>
<evidence type="ECO:0000256" key="6">
    <source>
        <dbReference type="ARBA" id="ARBA00023157"/>
    </source>
</evidence>
<dbReference type="Pfam" id="PF05497">
    <property type="entry name" value="Destabilase"/>
    <property type="match status" value="1"/>
</dbReference>
<keyword evidence="9" id="KW-0732">Signal</keyword>
<comment type="caution">
    <text evidence="10">The sequence shown here is derived from an EMBL/GenBank/DDBJ whole genome shotgun (WGS) entry which is preliminary data.</text>
</comment>
<dbReference type="PANTHER" id="PTHR11195:SF13">
    <property type="entry name" value="INVERTEBRATE-TYPE LYSOZYME 2-RELATED"/>
    <property type="match status" value="1"/>
</dbReference>
<dbReference type="PANTHER" id="PTHR11195">
    <property type="entry name" value="DESTABILASE-RELATED"/>
    <property type="match status" value="1"/>
</dbReference>
<evidence type="ECO:0000256" key="5">
    <source>
        <dbReference type="ARBA" id="ARBA00022801"/>
    </source>
</evidence>
<dbReference type="EMBL" id="JARGDH010000002">
    <property type="protein sequence ID" value="KAL0274669.1"/>
    <property type="molecule type" value="Genomic_DNA"/>
</dbReference>
<feature type="signal peptide" evidence="9">
    <location>
        <begin position="1"/>
        <end position="19"/>
    </location>
</feature>
<dbReference type="GO" id="GO:0031640">
    <property type="term" value="P:killing of cells of another organism"/>
    <property type="evidence" value="ECO:0007669"/>
    <property type="project" value="UniProtKB-KW"/>
</dbReference>
<dbReference type="EC" id="3.2.1.17" evidence="2"/>
<keyword evidence="4" id="KW-0081">Bacteriolytic enzyme</keyword>
<evidence type="ECO:0000256" key="4">
    <source>
        <dbReference type="ARBA" id="ARBA00022638"/>
    </source>
</evidence>
<dbReference type="InterPro" id="IPR008597">
    <property type="entry name" value="Invert_lysozyme"/>
</dbReference>
<dbReference type="GO" id="GO:0042742">
    <property type="term" value="P:defense response to bacterium"/>
    <property type="evidence" value="ECO:0007669"/>
    <property type="project" value="UniProtKB-KW"/>
</dbReference>
<feature type="disulfide bond" evidence="8">
    <location>
        <begin position="34"/>
        <end position="40"/>
    </location>
</feature>
<proteinExistence type="predicted"/>
<feature type="disulfide bond" evidence="8">
    <location>
        <begin position="29"/>
        <end position="115"/>
    </location>
</feature>
<evidence type="ECO:0000256" key="1">
    <source>
        <dbReference type="ARBA" id="ARBA00000632"/>
    </source>
</evidence>
<dbReference type="Gene3D" id="1.10.530.10">
    <property type="match status" value="1"/>
</dbReference>